<evidence type="ECO:0000313" key="3">
    <source>
        <dbReference type="EMBL" id="NVN09604.1"/>
    </source>
</evidence>
<feature type="region of interest" description="Disordered" evidence="1">
    <location>
        <begin position="69"/>
        <end position="94"/>
    </location>
</feature>
<organism evidence="3 4">
    <name type="scientific">Nguyenibacter vanlangensis</name>
    <dbReference type="NCBI Taxonomy" id="1216886"/>
    <lineage>
        <taxon>Bacteria</taxon>
        <taxon>Pseudomonadati</taxon>
        <taxon>Pseudomonadota</taxon>
        <taxon>Alphaproteobacteria</taxon>
        <taxon>Acetobacterales</taxon>
        <taxon>Acetobacteraceae</taxon>
        <taxon>Nguyenibacter</taxon>
    </lineage>
</organism>
<feature type="compositionally biased region" description="Basic and acidic residues" evidence="1">
    <location>
        <begin position="83"/>
        <end position="94"/>
    </location>
</feature>
<dbReference type="RefSeq" id="WP_176638400.1">
    <property type="nucleotide sequence ID" value="NZ_JABXXP010000001.1"/>
</dbReference>
<proteinExistence type="predicted"/>
<reference evidence="3 4" key="1">
    <citation type="submission" date="2020-06" db="EMBL/GenBank/DDBJ databases">
        <title>Description of novel acetic acid bacteria.</title>
        <authorList>
            <person name="Sombolestani A."/>
        </authorList>
    </citation>
    <scope>NUCLEOTIDE SEQUENCE [LARGE SCALE GENOMIC DNA]</scope>
    <source>
        <strain evidence="3 4">LMG 31431</strain>
    </source>
</reference>
<dbReference type="Proteomes" id="UP000534870">
    <property type="component" value="Unassembled WGS sequence"/>
</dbReference>
<dbReference type="AlphaFoldDB" id="A0A7Y7ISM9"/>
<evidence type="ECO:0000313" key="4">
    <source>
        <dbReference type="Proteomes" id="UP000534870"/>
    </source>
</evidence>
<dbReference type="InterPro" id="IPR020017">
    <property type="entry name" value="XapX_domain"/>
</dbReference>
<accession>A0A7Y7ISM9</accession>
<sequence>MKPYLVSLLAGTIVGLLYGLVNVRSPAPPIVALVGLLGILIGEQIVPVTKHFWLGQNVATASRVSAPDTVSMQPGSLQFGAKPRPEADRDRTTI</sequence>
<dbReference type="InterPro" id="IPR009872">
    <property type="entry name" value="DUF1427"/>
</dbReference>
<gene>
    <name evidence="3" type="ORF">HUK84_00270</name>
</gene>
<comment type="caution">
    <text evidence="3">The sequence shown here is derived from an EMBL/GenBank/DDBJ whole genome shotgun (WGS) entry which is preliminary data.</text>
</comment>
<evidence type="ECO:0000256" key="1">
    <source>
        <dbReference type="SAM" id="MobiDB-lite"/>
    </source>
</evidence>
<keyword evidence="2" id="KW-0472">Membrane</keyword>
<dbReference type="EMBL" id="JABXXP010000001">
    <property type="protein sequence ID" value="NVN09604.1"/>
    <property type="molecule type" value="Genomic_DNA"/>
</dbReference>
<keyword evidence="2" id="KW-1133">Transmembrane helix</keyword>
<evidence type="ECO:0000256" key="2">
    <source>
        <dbReference type="SAM" id="Phobius"/>
    </source>
</evidence>
<name>A0A7Y7ISM9_9PROT</name>
<feature type="transmembrane region" description="Helical" evidence="2">
    <location>
        <begin position="29"/>
        <end position="46"/>
    </location>
</feature>
<protein>
    <submittedName>
        <fullName evidence="3">DUF1427 family protein</fullName>
    </submittedName>
</protein>
<dbReference type="Pfam" id="PF07235">
    <property type="entry name" value="DUF1427"/>
    <property type="match status" value="1"/>
</dbReference>
<dbReference type="NCBIfam" id="TIGR03510">
    <property type="entry name" value="XapX"/>
    <property type="match status" value="1"/>
</dbReference>
<keyword evidence="2" id="KW-0812">Transmembrane</keyword>